<keyword evidence="3 6" id="KW-0238">DNA-binding</keyword>
<evidence type="ECO:0000256" key="1">
    <source>
        <dbReference type="ARBA" id="ARBA00009437"/>
    </source>
</evidence>
<keyword evidence="4" id="KW-0804">Transcription</keyword>
<dbReference type="Pfam" id="PF03466">
    <property type="entry name" value="LysR_substrate"/>
    <property type="match status" value="1"/>
</dbReference>
<dbReference type="PANTHER" id="PTHR30419:SF8">
    <property type="entry name" value="NITROGEN ASSIMILATION TRANSCRIPTIONAL ACTIVATOR-RELATED"/>
    <property type="match status" value="1"/>
</dbReference>
<dbReference type="AlphaFoldDB" id="A0A4R7CB30"/>
<reference evidence="6 7" key="1">
    <citation type="submission" date="2019-03" db="EMBL/GenBank/DDBJ databases">
        <title>Genomic Encyclopedia of Type Strains, Phase IV (KMG-IV): sequencing the most valuable type-strain genomes for metagenomic binning, comparative biology and taxonomic classification.</title>
        <authorList>
            <person name="Goeker M."/>
        </authorList>
    </citation>
    <scope>NUCLEOTIDE SEQUENCE [LARGE SCALE GENOMIC DNA]</scope>
    <source>
        <strain evidence="6 7">DSM 25903</strain>
    </source>
</reference>
<sequence>MRYCHASHFRIAKMTYPILDLARLKAFVEVASHGSFARAAATLGTAQSVLSRQVSALERDLDGRLFDRTGRGVVVTALGERLLPRGRALIAEAGAFREASRSGREAPSGEVTLGVVPVASRRLVAAVVGAVRDRYPDIRLRAIEAYSGQVEEMLATERIEIGIFNRYREARLPGADLLLRGDMHVITRTGHPAALGAEIALGDLTGVSLALPLRPNSLTSLLTGLAASHHLTLDIRFESGSTSLTREVLLASDLATISAYHVFAAEIASGQVRATRIAHPAIRQMTWMSLASHRPPSEATRAVAALFRRMAASPERLRPDA</sequence>
<dbReference type="PANTHER" id="PTHR30419">
    <property type="entry name" value="HTH-TYPE TRANSCRIPTIONAL REGULATOR YBHD"/>
    <property type="match status" value="1"/>
</dbReference>
<evidence type="ECO:0000313" key="6">
    <source>
        <dbReference type="EMBL" id="TDR93957.1"/>
    </source>
</evidence>
<dbReference type="GO" id="GO:0005829">
    <property type="term" value="C:cytosol"/>
    <property type="evidence" value="ECO:0007669"/>
    <property type="project" value="TreeGrafter"/>
</dbReference>
<gene>
    <name evidence="6" type="ORF">EV668_1226</name>
</gene>
<evidence type="ECO:0000256" key="4">
    <source>
        <dbReference type="ARBA" id="ARBA00023163"/>
    </source>
</evidence>
<evidence type="ECO:0000259" key="5">
    <source>
        <dbReference type="PROSITE" id="PS50931"/>
    </source>
</evidence>
<dbReference type="InterPro" id="IPR036388">
    <property type="entry name" value="WH-like_DNA-bd_sf"/>
</dbReference>
<dbReference type="Pfam" id="PF00126">
    <property type="entry name" value="HTH_1"/>
    <property type="match status" value="1"/>
</dbReference>
<dbReference type="FunFam" id="1.10.10.10:FF:000001">
    <property type="entry name" value="LysR family transcriptional regulator"/>
    <property type="match status" value="1"/>
</dbReference>
<keyword evidence="7" id="KW-1185">Reference proteome</keyword>
<dbReference type="InterPro" id="IPR005119">
    <property type="entry name" value="LysR_subst-bd"/>
</dbReference>
<proteinExistence type="inferred from homology"/>
<evidence type="ECO:0000256" key="3">
    <source>
        <dbReference type="ARBA" id="ARBA00023125"/>
    </source>
</evidence>
<dbReference type="SUPFAM" id="SSF53850">
    <property type="entry name" value="Periplasmic binding protein-like II"/>
    <property type="match status" value="1"/>
</dbReference>
<dbReference type="InterPro" id="IPR036390">
    <property type="entry name" value="WH_DNA-bd_sf"/>
</dbReference>
<dbReference type="InterPro" id="IPR000847">
    <property type="entry name" value="LysR_HTH_N"/>
</dbReference>
<accession>A0A4R7CB30</accession>
<name>A0A4R7CB30_9HYPH</name>
<dbReference type="SUPFAM" id="SSF46785">
    <property type="entry name" value="Winged helix' DNA-binding domain"/>
    <property type="match status" value="1"/>
</dbReference>
<organism evidence="6 7">
    <name type="scientific">Enterovirga rhinocerotis</name>
    <dbReference type="NCBI Taxonomy" id="1339210"/>
    <lineage>
        <taxon>Bacteria</taxon>
        <taxon>Pseudomonadati</taxon>
        <taxon>Pseudomonadota</taxon>
        <taxon>Alphaproteobacteria</taxon>
        <taxon>Hyphomicrobiales</taxon>
        <taxon>Methylobacteriaceae</taxon>
        <taxon>Enterovirga</taxon>
    </lineage>
</organism>
<evidence type="ECO:0000256" key="2">
    <source>
        <dbReference type="ARBA" id="ARBA00023015"/>
    </source>
</evidence>
<dbReference type="EMBL" id="SNZR01000011">
    <property type="protein sequence ID" value="TDR93957.1"/>
    <property type="molecule type" value="Genomic_DNA"/>
</dbReference>
<dbReference type="Gene3D" id="1.10.10.10">
    <property type="entry name" value="Winged helix-like DNA-binding domain superfamily/Winged helix DNA-binding domain"/>
    <property type="match status" value="1"/>
</dbReference>
<dbReference type="GO" id="GO:0003700">
    <property type="term" value="F:DNA-binding transcription factor activity"/>
    <property type="evidence" value="ECO:0007669"/>
    <property type="project" value="InterPro"/>
</dbReference>
<dbReference type="PROSITE" id="PS50931">
    <property type="entry name" value="HTH_LYSR"/>
    <property type="match status" value="1"/>
</dbReference>
<dbReference type="Proteomes" id="UP000295122">
    <property type="component" value="Unassembled WGS sequence"/>
</dbReference>
<dbReference type="PRINTS" id="PR00039">
    <property type="entry name" value="HTHLYSR"/>
</dbReference>
<dbReference type="GO" id="GO:0003677">
    <property type="term" value="F:DNA binding"/>
    <property type="evidence" value="ECO:0007669"/>
    <property type="project" value="UniProtKB-KW"/>
</dbReference>
<dbReference type="Gene3D" id="3.40.190.290">
    <property type="match status" value="1"/>
</dbReference>
<comment type="caution">
    <text evidence="6">The sequence shown here is derived from an EMBL/GenBank/DDBJ whole genome shotgun (WGS) entry which is preliminary data.</text>
</comment>
<protein>
    <submittedName>
        <fullName evidence="6">DNA-binding transcriptional LysR family regulator</fullName>
    </submittedName>
</protein>
<comment type="similarity">
    <text evidence="1">Belongs to the LysR transcriptional regulatory family.</text>
</comment>
<feature type="domain" description="HTH lysR-type" evidence="5">
    <location>
        <begin position="19"/>
        <end position="76"/>
    </location>
</feature>
<evidence type="ECO:0000313" key="7">
    <source>
        <dbReference type="Proteomes" id="UP000295122"/>
    </source>
</evidence>
<keyword evidence="2" id="KW-0805">Transcription regulation</keyword>
<dbReference type="InterPro" id="IPR050950">
    <property type="entry name" value="HTH-type_LysR_regulators"/>
</dbReference>